<organism evidence="1 2">
    <name type="scientific">Rossellomorea aquimaris</name>
    <dbReference type="NCBI Taxonomy" id="189382"/>
    <lineage>
        <taxon>Bacteria</taxon>
        <taxon>Bacillati</taxon>
        <taxon>Bacillota</taxon>
        <taxon>Bacilli</taxon>
        <taxon>Bacillales</taxon>
        <taxon>Bacillaceae</taxon>
        <taxon>Rossellomorea</taxon>
    </lineage>
</organism>
<dbReference type="Proteomes" id="UP000252118">
    <property type="component" value="Unassembled WGS sequence"/>
</dbReference>
<accession>A0A366E7K4</accession>
<proteinExistence type="predicted"/>
<dbReference type="RefSeq" id="WP_113971583.1">
    <property type="nucleotide sequence ID" value="NZ_QNRJ01000040.1"/>
</dbReference>
<comment type="caution">
    <text evidence="1">The sequence shown here is derived from an EMBL/GenBank/DDBJ whole genome shotgun (WGS) entry which is preliminary data.</text>
</comment>
<gene>
    <name evidence="1" type="ORF">DET59_1403</name>
</gene>
<sequence>MKTSSIMHYWRPSNEIGEVLGFEKLEYTFNKVKLIYQIIKSGKLLDKYVCFTFNEGVLSLRFSDECHRSELNEFPFLDSLKPNSNKREELWPLYKMENSEFLDWYLSKELGPGFGDEITDFVFVDQENVLEILSSYEPIVTIHNSLDDI</sequence>
<name>A0A366E7K4_9BACI</name>
<evidence type="ECO:0000313" key="2">
    <source>
        <dbReference type="Proteomes" id="UP000252118"/>
    </source>
</evidence>
<dbReference type="EMBL" id="QNRJ01000040">
    <property type="protein sequence ID" value="RBO98353.1"/>
    <property type="molecule type" value="Genomic_DNA"/>
</dbReference>
<dbReference type="AlphaFoldDB" id="A0A366E7K4"/>
<reference evidence="1 2" key="1">
    <citation type="submission" date="2018-06" db="EMBL/GenBank/DDBJ databases">
        <title>Freshwater and sediment microbial communities from various areas in North America, analyzing microbe dynamics in response to fracking.</title>
        <authorList>
            <person name="Lamendella R."/>
        </authorList>
    </citation>
    <scope>NUCLEOTIDE SEQUENCE [LARGE SCALE GENOMIC DNA]</scope>
    <source>
        <strain evidence="1 2">97B</strain>
    </source>
</reference>
<evidence type="ECO:0000313" key="1">
    <source>
        <dbReference type="EMBL" id="RBO98353.1"/>
    </source>
</evidence>
<dbReference type="OrthoDB" id="2883027at2"/>
<protein>
    <submittedName>
        <fullName evidence="1">Uncharacterized protein</fullName>
    </submittedName>
</protein>